<protein>
    <recommendedName>
        <fullName evidence="8">Ubiquitin carboxyl-terminal hydrolase</fullName>
        <ecNumber evidence="8">3.4.19.12</ecNumber>
    </recommendedName>
</protein>
<evidence type="ECO:0000256" key="9">
    <source>
        <dbReference type="SAM" id="MobiDB-lite"/>
    </source>
</evidence>
<dbReference type="AlphaFoldDB" id="A0A0L0HQ53"/>
<evidence type="ECO:0000313" key="11">
    <source>
        <dbReference type="EMBL" id="KND02939.1"/>
    </source>
</evidence>
<keyword evidence="12" id="KW-1185">Reference proteome</keyword>
<dbReference type="GO" id="GO:0016579">
    <property type="term" value="P:protein deubiquitination"/>
    <property type="evidence" value="ECO:0007669"/>
    <property type="project" value="TreeGrafter"/>
</dbReference>
<organism evidence="11 12">
    <name type="scientific">Spizellomyces punctatus (strain DAOM BR117)</name>
    <dbReference type="NCBI Taxonomy" id="645134"/>
    <lineage>
        <taxon>Eukaryota</taxon>
        <taxon>Fungi</taxon>
        <taxon>Fungi incertae sedis</taxon>
        <taxon>Chytridiomycota</taxon>
        <taxon>Chytridiomycota incertae sedis</taxon>
        <taxon>Chytridiomycetes</taxon>
        <taxon>Spizellomycetales</taxon>
        <taxon>Spizellomycetaceae</taxon>
        <taxon>Spizellomyces</taxon>
    </lineage>
</organism>
<dbReference type="EMBL" id="KQ257452">
    <property type="protein sequence ID" value="KND02939.1"/>
    <property type="molecule type" value="Genomic_DNA"/>
</dbReference>
<gene>
    <name evidence="11" type="ORF">SPPG_02018</name>
</gene>
<feature type="site" description="Transition state stabilizer" evidence="7">
    <location>
        <position position="123"/>
    </location>
</feature>
<dbReference type="InterPro" id="IPR038765">
    <property type="entry name" value="Papain-like_cys_pep_sf"/>
</dbReference>
<dbReference type="CDD" id="cd09617">
    <property type="entry name" value="Peptidase_C12_UCH37_BAP1"/>
    <property type="match status" value="1"/>
</dbReference>
<dbReference type="VEuPathDB" id="FungiDB:SPPG_02018"/>
<dbReference type="PRINTS" id="PR00707">
    <property type="entry name" value="UBCTHYDRLASE"/>
</dbReference>
<feature type="active site" description="Nucleophile" evidence="7">
    <location>
        <position position="129"/>
    </location>
</feature>
<dbReference type="OrthoDB" id="1924260at2759"/>
<dbReference type="Pfam" id="PF01088">
    <property type="entry name" value="Peptidase_C12"/>
    <property type="match status" value="1"/>
</dbReference>
<evidence type="ECO:0000256" key="5">
    <source>
        <dbReference type="ARBA" id="ARBA00022801"/>
    </source>
</evidence>
<dbReference type="FunFam" id="3.40.532.10:FF:000010">
    <property type="entry name" value="Ubiquitin carboxyl-terminal hydrolase"/>
    <property type="match status" value="1"/>
</dbReference>
<dbReference type="GO" id="GO:0006511">
    <property type="term" value="P:ubiquitin-dependent protein catabolic process"/>
    <property type="evidence" value="ECO:0007669"/>
    <property type="project" value="UniProtKB-UniRule"/>
</dbReference>
<dbReference type="SUPFAM" id="SSF54001">
    <property type="entry name" value="Cysteine proteinases"/>
    <property type="match status" value="1"/>
</dbReference>
<dbReference type="InterPro" id="IPR036959">
    <property type="entry name" value="Peptidase_C12_UCH_sf"/>
</dbReference>
<dbReference type="GO" id="GO:0004843">
    <property type="term" value="F:cysteine-type deubiquitinase activity"/>
    <property type="evidence" value="ECO:0007669"/>
    <property type="project" value="UniProtKB-UniRule"/>
</dbReference>
<evidence type="ECO:0000256" key="3">
    <source>
        <dbReference type="ARBA" id="ARBA00022670"/>
    </source>
</evidence>
<dbReference type="Pfam" id="PF18031">
    <property type="entry name" value="UCH_C"/>
    <property type="match status" value="1"/>
</dbReference>
<reference evidence="11 12" key="1">
    <citation type="submission" date="2009-08" db="EMBL/GenBank/DDBJ databases">
        <title>The Genome Sequence of Spizellomyces punctatus strain DAOM BR117.</title>
        <authorList>
            <consortium name="The Broad Institute Genome Sequencing Platform"/>
            <person name="Russ C."/>
            <person name="Cuomo C."/>
            <person name="Shea T."/>
            <person name="Young S.K."/>
            <person name="Zeng Q."/>
            <person name="Koehrsen M."/>
            <person name="Haas B."/>
            <person name="Borodovsky M."/>
            <person name="Guigo R."/>
            <person name="Alvarado L."/>
            <person name="Berlin A."/>
            <person name="Bochicchio J."/>
            <person name="Borenstein D."/>
            <person name="Chapman S."/>
            <person name="Chen Z."/>
            <person name="Engels R."/>
            <person name="Freedman E."/>
            <person name="Gellesch M."/>
            <person name="Goldberg J."/>
            <person name="Griggs A."/>
            <person name="Gujja S."/>
            <person name="Heiman D."/>
            <person name="Hepburn T."/>
            <person name="Howarth C."/>
            <person name="Jen D."/>
            <person name="Larson L."/>
            <person name="Lewis B."/>
            <person name="Mehta T."/>
            <person name="Park D."/>
            <person name="Pearson M."/>
            <person name="Roberts A."/>
            <person name="Saif S."/>
            <person name="Shenoy N."/>
            <person name="Sisk P."/>
            <person name="Stolte C."/>
            <person name="Sykes S."/>
            <person name="Thomson T."/>
            <person name="Walk T."/>
            <person name="White J."/>
            <person name="Yandava C."/>
            <person name="Burger G."/>
            <person name="Gray M.W."/>
            <person name="Holland P.W.H."/>
            <person name="King N."/>
            <person name="Lang F.B.F."/>
            <person name="Roger A.J."/>
            <person name="Ruiz-Trillo I."/>
            <person name="Lander E."/>
            <person name="Nusbaum C."/>
        </authorList>
    </citation>
    <scope>NUCLEOTIDE SEQUENCE [LARGE SCALE GENOMIC DNA]</scope>
    <source>
        <strain evidence="11 12">DAOM BR117</strain>
    </source>
</reference>
<evidence type="ECO:0000256" key="8">
    <source>
        <dbReference type="RuleBase" id="RU361215"/>
    </source>
</evidence>
<feature type="domain" description="UCH catalytic" evidence="10">
    <location>
        <begin position="49"/>
        <end position="281"/>
    </location>
</feature>
<keyword evidence="6 7" id="KW-0788">Thiol protease</keyword>
<keyword evidence="3 7" id="KW-0645">Protease</keyword>
<feature type="region of interest" description="Disordered" evidence="9">
    <location>
        <begin position="1"/>
        <end position="37"/>
    </location>
</feature>
<keyword evidence="4 7" id="KW-0833">Ubl conjugation pathway</keyword>
<dbReference type="GO" id="GO:0005737">
    <property type="term" value="C:cytoplasm"/>
    <property type="evidence" value="ECO:0007669"/>
    <property type="project" value="TreeGrafter"/>
</dbReference>
<dbReference type="InterPro" id="IPR041507">
    <property type="entry name" value="UCH_C"/>
</dbReference>
<dbReference type="Proteomes" id="UP000053201">
    <property type="component" value="Unassembled WGS sequence"/>
</dbReference>
<dbReference type="InParanoid" id="A0A0L0HQ53"/>
<dbReference type="OMA" id="YIQYEIQ"/>
<feature type="active site" description="Proton donor" evidence="7">
    <location>
        <position position="219"/>
    </location>
</feature>
<dbReference type="EC" id="3.4.19.12" evidence="8"/>
<comment type="catalytic activity">
    <reaction evidence="1 7 8">
        <text>Thiol-dependent hydrolysis of ester, thioester, amide, peptide and isopeptide bonds formed by the C-terminal Gly of ubiquitin (a 76-residue protein attached to proteins as an intracellular targeting signal).</text>
        <dbReference type="EC" id="3.4.19.12"/>
    </reaction>
</comment>
<evidence type="ECO:0000313" key="12">
    <source>
        <dbReference type="Proteomes" id="UP000053201"/>
    </source>
</evidence>
<dbReference type="STRING" id="645134.A0A0L0HQ53"/>
<proteinExistence type="inferred from homology"/>
<dbReference type="PROSITE" id="PS52048">
    <property type="entry name" value="UCH_DOMAIN"/>
    <property type="match status" value="1"/>
</dbReference>
<evidence type="ECO:0000256" key="6">
    <source>
        <dbReference type="ARBA" id="ARBA00022807"/>
    </source>
</evidence>
<evidence type="ECO:0000256" key="7">
    <source>
        <dbReference type="PROSITE-ProRule" id="PRU01393"/>
    </source>
</evidence>
<name>A0A0L0HQ53_SPIPD</name>
<dbReference type="Gene3D" id="3.40.532.10">
    <property type="entry name" value="Peptidase C12, ubiquitin carboxyl-terminal hydrolase"/>
    <property type="match status" value="1"/>
</dbReference>
<keyword evidence="5 7" id="KW-0378">Hydrolase</keyword>
<evidence type="ECO:0000256" key="4">
    <source>
        <dbReference type="ARBA" id="ARBA00022786"/>
    </source>
</evidence>
<feature type="site" description="Important for enzyme activity" evidence="7">
    <location>
        <position position="234"/>
    </location>
</feature>
<dbReference type="PANTHER" id="PTHR10589:SF16">
    <property type="entry name" value="UBIQUITIN CARBOXYL-TERMINAL HYDROLASE ISOZYME L5"/>
    <property type="match status" value="1"/>
</dbReference>
<evidence type="ECO:0000259" key="10">
    <source>
        <dbReference type="PROSITE" id="PS52048"/>
    </source>
</evidence>
<dbReference type="InterPro" id="IPR001578">
    <property type="entry name" value="Peptidase_C12_UCH"/>
</dbReference>
<dbReference type="FunCoup" id="A0A0L0HQ53">
    <property type="interactions" value="742"/>
</dbReference>
<accession>A0A0L0HQ53</accession>
<feature type="compositionally biased region" description="Polar residues" evidence="9">
    <location>
        <begin position="1"/>
        <end position="27"/>
    </location>
</feature>
<dbReference type="PANTHER" id="PTHR10589">
    <property type="entry name" value="UBIQUITIN CARBOXYL-TERMINAL HYDROLASE"/>
    <property type="match status" value="1"/>
</dbReference>
<comment type="similarity">
    <text evidence="2 7 8">Belongs to the peptidase C12 family.</text>
</comment>
<sequence length="388" mass="43805">MGLNGTHSEPTISNETSSKTEGHSNAGQDVGPPPNMLDVSVGDELEASPWAMIESDPGVFTELAAKIGIKGVVVEEMFGLGEECFEPLKPIYGLIFLFRWRDADTNESDVRGDIANDLFFMNQVVENACATQALVSIALNCDFLDIGEELSRFKTFTQDFTPAMRGLALTNSHLLRTAHNSFSRQTDLPVLDYPIPEIHKNPGSRKRKLSETDEDAPFHFISYVPVNGIVWELDGLKRAPKKLGEVPDGCNWIDVVQPAIRKRMERYENDAVEFSLMAVIKDRIETLRELQEDCARSLSAVRERLSHEESGLGIHPDTASSHLNELRDTMTKLESQQRATQRDLEDEIAKREKYHAENVRRRFNYGPFIRKYIEIVHRSGFLEDLLIA</sequence>
<evidence type="ECO:0000256" key="2">
    <source>
        <dbReference type="ARBA" id="ARBA00009326"/>
    </source>
</evidence>
<dbReference type="RefSeq" id="XP_016610978.1">
    <property type="nucleotide sequence ID" value="XM_016750324.1"/>
</dbReference>
<evidence type="ECO:0000256" key="1">
    <source>
        <dbReference type="ARBA" id="ARBA00000707"/>
    </source>
</evidence>
<dbReference type="GeneID" id="27685642"/>
<dbReference type="eggNOG" id="KOG2778">
    <property type="taxonomic scope" value="Eukaryota"/>
</dbReference>